<comment type="caution">
    <text evidence="1">The sequence shown here is derived from an EMBL/GenBank/DDBJ whole genome shotgun (WGS) entry which is preliminary data.</text>
</comment>
<gene>
    <name evidence="1" type="ORF">HA50_11790</name>
</gene>
<dbReference type="Proteomes" id="UP000193749">
    <property type="component" value="Unassembled WGS sequence"/>
</dbReference>
<accession>A0A1X1EW48</accession>
<organism evidence="1 2">
    <name type="scientific">Pantoea cypripedii</name>
    <name type="common">Pectobacterium cypripedii</name>
    <name type="synonym">Erwinia cypripedii</name>
    <dbReference type="NCBI Taxonomy" id="55209"/>
    <lineage>
        <taxon>Bacteria</taxon>
        <taxon>Pseudomonadati</taxon>
        <taxon>Pseudomonadota</taxon>
        <taxon>Gammaproteobacteria</taxon>
        <taxon>Enterobacterales</taxon>
        <taxon>Erwiniaceae</taxon>
        <taxon>Pantoea</taxon>
    </lineage>
</organism>
<dbReference type="STRING" id="55209.HA50_11790"/>
<name>A0A1X1EW48_PANCY</name>
<dbReference type="Gene3D" id="1.10.30.50">
    <property type="match status" value="1"/>
</dbReference>
<reference evidence="1 2" key="1">
    <citation type="journal article" date="2017" name="Antonie Van Leeuwenhoek">
        <title>Phylogenomic resolution of the bacterial genus Pantoea and its relationship with Erwinia and Tatumella.</title>
        <authorList>
            <person name="Palmer M."/>
            <person name="Steenkamp E.T."/>
            <person name="Coetzee M.P."/>
            <person name="Chan W.Y."/>
            <person name="van Zyl E."/>
            <person name="De Maayer P."/>
            <person name="Coutinho T.A."/>
            <person name="Blom J."/>
            <person name="Smits T.H."/>
            <person name="Duffy B."/>
            <person name="Venter S.N."/>
        </authorList>
    </citation>
    <scope>NUCLEOTIDE SEQUENCE [LARGE SCALE GENOMIC DNA]</scope>
    <source>
        <strain evidence="1 2">LMG 2657</strain>
    </source>
</reference>
<evidence type="ECO:0008006" key="3">
    <source>
        <dbReference type="Google" id="ProtNLM"/>
    </source>
</evidence>
<dbReference type="OrthoDB" id="9816185at2"/>
<dbReference type="AlphaFoldDB" id="A0A1X1EW48"/>
<protein>
    <recommendedName>
        <fullName evidence="3">HNH endonuclease</fullName>
    </recommendedName>
</protein>
<keyword evidence="2" id="KW-1185">Reference proteome</keyword>
<dbReference type="EMBL" id="MLJI01000001">
    <property type="protein sequence ID" value="ORM93995.1"/>
    <property type="molecule type" value="Genomic_DNA"/>
</dbReference>
<dbReference type="RefSeq" id="WP_084875653.1">
    <property type="nucleotide sequence ID" value="NZ_JAGGMY010000001.1"/>
</dbReference>
<evidence type="ECO:0000313" key="2">
    <source>
        <dbReference type="Proteomes" id="UP000193749"/>
    </source>
</evidence>
<proteinExistence type="predicted"/>
<evidence type="ECO:0000313" key="1">
    <source>
        <dbReference type="EMBL" id="ORM93995.1"/>
    </source>
</evidence>
<sequence length="343" mass="39915">MRDDTAFLEWCVRVNYFSEFNITFAVNRHLRAAVITVFFAGRTNDYDQFNIDIAALKHVKSPATKVDSLRIFLNKSEAALVKAAFISTPWQGKRLNRRSQVFEAALRGLTSPQRLVFNTWMEESYTRFRSSVSAPGFAKSLSSVVCPYCDKAFLDVGKQFYGELDHYLDKSTYSYYALNIYNFVPVCGICNRKKSKTKLQHFNPRDDSLDSVFHFYLSDPDKHNALLNYQITNVKIRQHYVQGKKSHLEELNETFALDDRYENMTAVVDYLAQLKRIYTREWMDELEATYGIEISREQLQQLLLGQFSFRNPATRLQPLTKLIDDLVRDLDVFNDIPVRNPIP</sequence>